<comment type="similarity">
    <text evidence="2">Belongs to the RLP family.</text>
</comment>
<evidence type="ECO:0000259" key="13">
    <source>
        <dbReference type="Pfam" id="PF08263"/>
    </source>
</evidence>
<keyword evidence="9" id="KW-0472">Membrane</keyword>
<name>A0A4U5PKC4_POPAL</name>
<keyword evidence="7" id="KW-0677">Repeat</keyword>
<reference evidence="14" key="1">
    <citation type="submission" date="2018-10" db="EMBL/GenBank/DDBJ databases">
        <title>Population genomic analysis revealed the cold adaptation of white poplar.</title>
        <authorList>
            <person name="Liu Y.-J."/>
        </authorList>
    </citation>
    <scope>NUCLEOTIDE SEQUENCE [LARGE SCALE GENOMIC DNA]</scope>
    <source>
        <strain evidence="14">PAL-ZL1</strain>
    </source>
</reference>
<dbReference type="FunFam" id="3.80.10.10:FF:000041">
    <property type="entry name" value="LRR receptor-like serine/threonine-protein kinase ERECTA"/>
    <property type="match status" value="1"/>
</dbReference>
<evidence type="ECO:0000256" key="6">
    <source>
        <dbReference type="ARBA" id="ARBA00022729"/>
    </source>
</evidence>
<dbReference type="Pfam" id="PF08263">
    <property type="entry name" value="LRRNT_2"/>
    <property type="match status" value="1"/>
</dbReference>
<comment type="subcellular location">
    <subcellularLocation>
        <location evidence="1">Cell membrane</location>
        <topology evidence="1">Single-pass type I membrane protein</topology>
    </subcellularLocation>
</comment>
<dbReference type="SMART" id="SM00369">
    <property type="entry name" value="LRR_TYP"/>
    <property type="match status" value="5"/>
</dbReference>
<dbReference type="InterPro" id="IPR032675">
    <property type="entry name" value="LRR_dom_sf"/>
</dbReference>
<dbReference type="InterPro" id="IPR013210">
    <property type="entry name" value="LRR_N_plant-typ"/>
</dbReference>
<keyword evidence="8" id="KW-1133">Transmembrane helix</keyword>
<dbReference type="PANTHER" id="PTHR48052:SF94">
    <property type="entry name" value="LEUCINE-RICH REPEAT-CONTAINING N-TERMINAL PLANT-TYPE DOMAIN-CONTAINING PROTEIN"/>
    <property type="match status" value="1"/>
</dbReference>
<keyword evidence="4" id="KW-0433">Leucine-rich repeat</keyword>
<dbReference type="Pfam" id="PF00560">
    <property type="entry name" value="LRR_1"/>
    <property type="match status" value="2"/>
</dbReference>
<proteinExistence type="inferred from homology"/>
<evidence type="ECO:0000256" key="12">
    <source>
        <dbReference type="SAM" id="SignalP"/>
    </source>
</evidence>
<evidence type="ECO:0000256" key="2">
    <source>
        <dbReference type="ARBA" id="ARBA00009592"/>
    </source>
</evidence>
<keyword evidence="11" id="KW-0325">Glycoprotein</keyword>
<protein>
    <recommendedName>
        <fullName evidence="13">Leucine-rich repeat-containing N-terminal plant-type domain-containing protein</fullName>
    </recommendedName>
</protein>
<keyword evidence="3" id="KW-1003">Cell membrane</keyword>
<evidence type="ECO:0000256" key="10">
    <source>
        <dbReference type="ARBA" id="ARBA00023170"/>
    </source>
</evidence>
<dbReference type="InterPro" id="IPR003591">
    <property type="entry name" value="Leu-rich_rpt_typical-subtyp"/>
</dbReference>
<comment type="caution">
    <text evidence="14">The sequence shown here is derived from an EMBL/GenBank/DDBJ whole genome shotgun (WGS) entry which is preliminary data.</text>
</comment>
<dbReference type="PANTHER" id="PTHR48052">
    <property type="entry name" value="UNNAMED PRODUCT"/>
    <property type="match status" value="1"/>
</dbReference>
<organism evidence="14">
    <name type="scientific">Populus alba</name>
    <name type="common">White poplar</name>
    <dbReference type="NCBI Taxonomy" id="43335"/>
    <lineage>
        <taxon>Eukaryota</taxon>
        <taxon>Viridiplantae</taxon>
        <taxon>Streptophyta</taxon>
        <taxon>Embryophyta</taxon>
        <taxon>Tracheophyta</taxon>
        <taxon>Spermatophyta</taxon>
        <taxon>Magnoliopsida</taxon>
        <taxon>eudicotyledons</taxon>
        <taxon>Gunneridae</taxon>
        <taxon>Pentapetalae</taxon>
        <taxon>rosids</taxon>
        <taxon>fabids</taxon>
        <taxon>Malpighiales</taxon>
        <taxon>Salicaceae</taxon>
        <taxon>Saliceae</taxon>
        <taxon>Populus</taxon>
    </lineage>
</organism>
<evidence type="ECO:0000313" key="14">
    <source>
        <dbReference type="EMBL" id="TKR97189.1"/>
    </source>
</evidence>
<evidence type="ECO:0000256" key="3">
    <source>
        <dbReference type="ARBA" id="ARBA00022475"/>
    </source>
</evidence>
<dbReference type="Pfam" id="PF13855">
    <property type="entry name" value="LRR_8"/>
    <property type="match status" value="1"/>
</dbReference>
<evidence type="ECO:0000256" key="11">
    <source>
        <dbReference type="ARBA" id="ARBA00023180"/>
    </source>
</evidence>
<evidence type="ECO:0000256" key="5">
    <source>
        <dbReference type="ARBA" id="ARBA00022692"/>
    </source>
</evidence>
<keyword evidence="10" id="KW-0675">Receptor</keyword>
<dbReference type="SMART" id="SM00365">
    <property type="entry name" value="LRR_SD22"/>
    <property type="match status" value="3"/>
</dbReference>
<dbReference type="AlphaFoldDB" id="A0A4U5PKC4"/>
<keyword evidence="5" id="KW-0812">Transmembrane</keyword>
<sequence length="643" mass="71655">MGFNSFSLPAVAVIMMINAMLLSQGCLEEERIALLQIKTSFIDHSNDNSSQLLSWGKDVLCCSWEGVTCSNSTTRRVVEISLFYARGWYRSTGDWYLNASLFLPFQELNVLNLTGNGIAGCVANEGFERLSRLAKLEVLNLGSNSFNNSILSSMKGLLSLKHLDIRGNRLQGSINIKEFDYLSNLEELSLARNEIQDFVTLTGSEGPLRLNKLEFLYLGDNHFNNSILLSLKGLSSLKYLYLGGNQLQGSINTKGWLFWKIFNLKYLTDLILRGNQLTGILPNSLSNSSRLEALDVSLNNLSGKIPRWIGYMSSLQYLDLSENNLFGSLPSNFCSSGMMIEVYLSKNKLEGSLIGALDGCLSLKRLDFSHNYFRGGIPESIGSLLELSFLLLGYNNLEAEIPRQLCKLEKLSLIDLSHNNLSGRILPCLHPRSEWSRKWESAPGSSTMPPASAPMPLEDPSVNKSLVQVLSKISQDNSRFLLSRNCPIQGPDPLPVAAYLSRSSFGGSNNGDHKSGDALLKFLLRSVASGVVVVSSSLSFSYWYPSLVDKCSFVSFTDSADDAAWVSSDDLLPHKKKKRFLLGDSYRRRVFFNYEKRIRLQSPPEKIFEYFASFKKPDGEVLMTPADLMRAVVPVFPPSESNR</sequence>
<dbReference type="SUPFAM" id="SSF52058">
    <property type="entry name" value="L domain-like"/>
    <property type="match status" value="1"/>
</dbReference>
<feature type="signal peptide" evidence="12">
    <location>
        <begin position="1"/>
        <end position="23"/>
    </location>
</feature>
<evidence type="ECO:0000256" key="8">
    <source>
        <dbReference type="ARBA" id="ARBA00022989"/>
    </source>
</evidence>
<evidence type="ECO:0000256" key="4">
    <source>
        <dbReference type="ARBA" id="ARBA00022614"/>
    </source>
</evidence>
<keyword evidence="6 12" id="KW-0732">Signal</keyword>
<dbReference type="EMBL" id="RCHU01000722">
    <property type="protein sequence ID" value="TKR97189.1"/>
    <property type="molecule type" value="Genomic_DNA"/>
</dbReference>
<dbReference type="PRINTS" id="PR00019">
    <property type="entry name" value="LEURICHRPT"/>
</dbReference>
<accession>A0A4U5PKC4</accession>
<feature type="chain" id="PRO_5021014591" description="Leucine-rich repeat-containing N-terminal plant-type domain-containing protein" evidence="12">
    <location>
        <begin position="24"/>
        <end position="643"/>
    </location>
</feature>
<evidence type="ECO:0000256" key="7">
    <source>
        <dbReference type="ARBA" id="ARBA00022737"/>
    </source>
</evidence>
<evidence type="ECO:0000256" key="9">
    <source>
        <dbReference type="ARBA" id="ARBA00023136"/>
    </source>
</evidence>
<dbReference type="Gene3D" id="3.80.10.10">
    <property type="entry name" value="Ribonuclease Inhibitor"/>
    <property type="match status" value="2"/>
</dbReference>
<dbReference type="STRING" id="43335.A0A4U5PKC4"/>
<dbReference type="InterPro" id="IPR001611">
    <property type="entry name" value="Leu-rich_rpt"/>
</dbReference>
<gene>
    <name evidence="14" type="ORF">D5086_0000214120</name>
</gene>
<dbReference type="GO" id="GO:0005886">
    <property type="term" value="C:plasma membrane"/>
    <property type="evidence" value="ECO:0007669"/>
    <property type="project" value="UniProtKB-SubCell"/>
</dbReference>
<evidence type="ECO:0000256" key="1">
    <source>
        <dbReference type="ARBA" id="ARBA00004251"/>
    </source>
</evidence>
<feature type="domain" description="Leucine-rich repeat-containing N-terminal plant-type" evidence="13">
    <location>
        <begin position="28"/>
        <end position="70"/>
    </location>
</feature>